<evidence type="ECO:0000313" key="3">
    <source>
        <dbReference type="Proteomes" id="UP000823399"/>
    </source>
</evidence>
<dbReference type="EMBL" id="JABBWM010000056">
    <property type="protein sequence ID" value="KAG2099828.1"/>
    <property type="molecule type" value="Genomic_DNA"/>
</dbReference>
<dbReference type="Proteomes" id="UP000823399">
    <property type="component" value="Unassembled WGS sequence"/>
</dbReference>
<dbReference type="RefSeq" id="XP_041289311.1">
    <property type="nucleotide sequence ID" value="XM_041429253.1"/>
</dbReference>
<protein>
    <submittedName>
        <fullName evidence="2">Uncharacterized protein</fullName>
    </submittedName>
</protein>
<feature type="compositionally biased region" description="Polar residues" evidence="1">
    <location>
        <begin position="99"/>
        <end position="116"/>
    </location>
</feature>
<comment type="caution">
    <text evidence="2">The sequence shown here is derived from an EMBL/GenBank/DDBJ whole genome shotgun (WGS) entry which is preliminary data.</text>
</comment>
<gene>
    <name evidence="2" type="ORF">F5147DRAFT_331723</name>
</gene>
<dbReference type="AlphaFoldDB" id="A0A9P7EZG6"/>
<feature type="region of interest" description="Disordered" evidence="1">
    <location>
        <begin position="74"/>
        <end position="122"/>
    </location>
</feature>
<accession>A0A9P7EZG6</accession>
<sequence>MLVCSTYVILPFPSSAPHCYSLQSNATPRPARRKPVMIPAMSHIPRPLPARDPHACLRFLCKLFSRTDAVGIDKPNPLDFPATSPLPRPLPKHDENSRRTPASPTSQSSVINTSPSPKSPLNRLSSWWPLQTNYALPTIVDVSLAPGRLRYAAAGAPGPDDELIRDEDYVTPPPSPNPGSRLGIVNSGQHGSGRFCFCF</sequence>
<organism evidence="2 3">
    <name type="scientific">Suillus discolor</name>
    <dbReference type="NCBI Taxonomy" id="1912936"/>
    <lineage>
        <taxon>Eukaryota</taxon>
        <taxon>Fungi</taxon>
        <taxon>Dikarya</taxon>
        <taxon>Basidiomycota</taxon>
        <taxon>Agaricomycotina</taxon>
        <taxon>Agaricomycetes</taxon>
        <taxon>Agaricomycetidae</taxon>
        <taxon>Boletales</taxon>
        <taxon>Suillineae</taxon>
        <taxon>Suillaceae</taxon>
        <taxon>Suillus</taxon>
    </lineage>
</organism>
<keyword evidence="3" id="KW-1185">Reference proteome</keyword>
<proteinExistence type="predicted"/>
<name>A0A9P7EZG6_9AGAM</name>
<evidence type="ECO:0000256" key="1">
    <source>
        <dbReference type="SAM" id="MobiDB-lite"/>
    </source>
</evidence>
<evidence type="ECO:0000313" key="2">
    <source>
        <dbReference type="EMBL" id="KAG2099828.1"/>
    </source>
</evidence>
<reference evidence="2" key="1">
    <citation type="journal article" date="2020" name="New Phytol.">
        <title>Comparative genomics reveals dynamic genome evolution in host specialist ectomycorrhizal fungi.</title>
        <authorList>
            <person name="Lofgren L.A."/>
            <person name="Nguyen N.H."/>
            <person name="Vilgalys R."/>
            <person name="Ruytinx J."/>
            <person name="Liao H.L."/>
            <person name="Branco S."/>
            <person name="Kuo A."/>
            <person name="LaButti K."/>
            <person name="Lipzen A."/>
            <person name="Andreopoulos W."/>
            <person name="Pangilinan J."/>
            <person name="Riley R."/>
            <person name="Hundley H."/>
            <person name="Na H."/>
            <person name="Barry K."/>
            <person name="Grigoriev I.V."/>
            <person name="Stajich J.E."/>
            <person name="Kennedy P.G."/>
        </authorList>
    </citation>
    <scope>NUCLEOTIDE SEQUENCE</scope>
    <source>
        <strain evidence="2">FC423</strain>
    </source>
</reference>
<dbReference type="GeneID" id="64691512"/>
<dbReference type="OrthoDB" id="2687017at2759"/>